<keyword evidence="3" id="KW-1185">Reference proteome</keyword>
<gene>
    <name evidence="2" type="ORF">CM240_3358</name>
</gene>
<dbReference type="PATRIC" id="fig|1216932.3.peg.3333"/>
<keyword evidence="1" id="KW-1133">Transmembrane helix</keyword>
<keyword evidence="1" id="KW-0472">Membrane</keyword>
<dbReference type="HOGENOM" id="CLU_1802723_0_0_9"/>
<dbReference type="Proteomes" id="UP000019426">
    <property type="component" value="Chromosome M2/40_rep2"/>
</dbReference>
<dbReference type="AlphaFoldDB" id="W6SKN6"/>
<evidence type="ECO:0000256" key="1">
    <source>
        <dbReference type="SAM" id="Phobius"/>
    </source>
</evidence>
<organism evidence="2 3">
    <name type="scientific">Clostridium bornimense</name>
    <dbReference type="NCBI Taxonomy" id="1216932"/>
    <lineage>
        <taxon>Bacteria</taxon>
        <taxon>Bacillati</taxon>
        <taxon>Bacillota</taxon>
        <taxon>Clostridia</taxon>
        <taxon>Eubacteriales</taxon>
        <taxon>Clostridiaceae</taxon>
        <taxon>Clostridium</taxon>
    </lineage>
</organism>
<dbReference type="EMBL" id="HG917869">
    <property type="protein sequence ID" value="CDM70475.1"/>
    <property type="molecule type" value="Genomic_DNA"/>
</dbReference>
<proteinExistence type="predicted"/>
<evidence type="ECO:0000313" key="3">
    <source>
        <dbReference type="Proteomes" id="UP000019426"/>
    </source>
</evidence>
<protein>
    <submittedName>
        <fullName evidence="2">Putative membrane protein</fullName>
    </submittedName>
</protein>
<name>W6SKN6_9CLOT</name>
<dbReference type="KEGG" id="clt:CM240_3358"/>
<reference evidence="2 3" key="1">
    <citation type="submission" date="2013-11" db="EMBL/GenBank/DDBJ databases">
        <title>Complete genome sequence of Clostridum sp. M2/40.</title>
        <authorList>
            <person name="Wibberg D."/>
            <person name="Puehler A."/>
            <person name="Schlueter A."/>
        </authorList>
    </citation>
    <scope>NUCLEOTIDE SEQUENCE [LARGE SCALE GENOMIC DNA]</scope>
    <source>
        <strain evidence="3">M2/40</strain>
    </source>
</reference>
<sequence>MDKTKVIFSIIETIFLICSALFLIFAFSYFKIKTPWFKPFLIFYLILSLIILIYYIEGFIISLKKLNHKDFLCILRDFIIDFIILWIPFIGFNYVNVGEIVIFQSAIPTLVVTFGIAIIKVLHKQNRIKSDGEIIVTRWKDNE</sequence>
<feature type="transmembrane region" description="Helical" evidence="1">
    <location>
        <begin position="101"/>
        <end position="122"/>
    </location>
</feature>
<feature type="transmembrane region" description="Helical" evidence="1">
    <location>
        <begin position="36"/>
        <end position="57"/>
    </location>
</feature>
<dbReference type="RefSeq" id="WP_044040649.1">
    <property type="nucleotide sequence ID" value="NZ_HG917869.1"/>
</dbReference>
<feature type="transmembrane region" description="Helical" evidence="1">
    <location>
        <begin position="7"/>
        <end position="30"/>
    </location>
</feature>
<feature type="transmembrane region" description="Helical" evidence="1">
    <location>
        <begin position="78"/>
        <end position="95"/>
    </location>
</feature>
<accession>W6SKN6</accession>
<evidence type="ECO:0000313" key="2">
    <source>
        <dbReference type="EMBL" id="CDM70475.1"/>
    </source>
</evidence>
<keyword evidence="1" id="KW-0812">Transmembrane</keyword>